<dbReference type="AlphaFoldDB" id="A0A816PFD5"/>
<dbReference type="PANTHER" id="PTHR46601:SF2">
    <property type="entry name" value="UBIQUITIN-LIKE PROTEASE FAMILY PROFILE DOMAIN-CONTAINING PROTEIN"/>
    <property type="match status" value="1"/>
</dbReference>
<accession>A0A816PFD5</accession>
<evidence type="ECO:0000313" key="1">
    <source>
        <dbReference type="EMBL" id="CAF2047915.1"/>
    </source>
</evidence>
<name>A0A816PFD5_9BILA</name>
<proteinExistence type="predicted"/>
<reference evidence="1" key="1">
    <citation type="submission" date="2021-02" db="EMBL/GenBank/DDBJ databases">
        <authorList>
            <person name="Nowell W R."/>
        </authorList>
    </citation>
    <scope>NUCLEOTIDE SEQUENCE</scope>
</reference>
<dbReference type="EMBL" id="CAJNRG010002492">
    <property type="protein sequence ID" value="CAF2047915.1"/>
    <property type="molecule type" value="Genomic_DNA"/>
</dbReference>
<dbReference type="PANTHER" id="PTHR46601">
    <property type="entry name" value="ULP_PROTEASE DOMAIN-CONTAINING PROTEIN"/>
    <property type="match status" value="1"/>
</dbReference>
<protein>
    <submittedName>
        <fullName evidence="1">Uncharacterized protein</fullName>
    </submittedName>
</protein>
<gene>
    <name evidence="1" type="ORF">XDN619_LOCUS7964</name>
</gene>
<comment type="caution">
    <text evidence="1">The sequence shown here is derived from an EMBL/GenBank/DDBJ whole genome shotgun (WGS) entry which is preliminary data.</text>
</comment>
<organism evidence="1 2">
    <name type="scientific">Rotaria magnacalcarata</name>
    <dbReference type="NCBI Taxonomy" id="392030"/>
    <lineage>
        <taxon>Eukaryota</taxon>
        <taxon>Metazoa</taxon>
        <taxon>Spiralia</taxon>
        <taxon>Gnathifera</taxon>
        <taxon>Rotifera</taxon>
        <taxon>Eurotatoria</taxon>
        <taxon>Bdelloidea</taxon>
        <taxon>Philodinida</taxon>
        <taxon>Philodinidae</taxon>
        <taxon>Rotaria</taxon>
    </lineage>
</organism>
<evidence type="ECO:0000313" key="2">
    <source>
        <dbReference type="Proteomes" id="UP000663887"/>
    </source>
</evidence>
<dbReference type="Proteomes" id="UP000663887">
    <property type="component" value="Unassembled WGS sequence"/>
</dbReference>
<sequence>MPGKRDTIVVNDDGNKTTYQKRILLYTIREAYVLFLTEHAGISLGRTVFAELCPKHVVVTSSMAHRVCVCIYYENVNLLLNILCKHINESQCSNLHSFTSVLVWDESNYDLMSSNCFMCSNYFDLYVKSNVTDKNVQIRWYQWKHINGYATKKEQQSSVEQCIEALSSQSVSISTANASCGNDNYSFSLVSDNISHDKYCINSCITSVINKMKEELPSLEEILLFSDGTASQFKQRYLFHNLTRISNNFKLCLSWHFFATSHAKGVVDAIGGTVKRLVWQ</sequence>